<proteinExistence type="predicted"/>
<evidence type="ECO:0000256" key="1">
    <source>
        <dbReference type="ARBA" id="ARBA00022741"/>
    </source>
</evidence>
<evidence type="ECO:0000313" key="4">
    <source>
        <dbReference type="EMBL" id="GAA2208797.1"/>
    </source>
</evidence>
<accession>A0ABP5PDT7</accession>
<evidence type="ECO:0000259" key="3">
    <source>
        <dbReference type="PROSITE" id="PS50043"/>
    </source>
</evidence>
<sequence>MTLLSADRMVGREDQLAMLRDAFGAANGGAPVAFVVGGEAGAGKTRLLRDFTAWALGNGARILAGGCLNLGAGDMAYAPLTEALRRLVRELGAPAVRGLAGRNWHELGLLLPVLMEEDQQEPSREGTQRRLFEAVLHLLDELSETGPVLFAVENVQWADRSTLDLLVFLIRTLQEERVLVVLTYRTDDLLPGHMLRGTLADIELSGRCRRCELVRLDRERHRELVAAIIGGEPPGDLADRVFDRSDGNPFFTEELIAARDLGDEGVPIAVRDVVLARIEALSEPAQEVLRVVATVGRQVTHPLLARVCDLRERELRRTLQECVGRQILVVNPSRQTYGYRHELAREAVYAELLPGDRSWLHGAIAEALTEDPALSQTDSLNMAAELAHHWEQAHNVPQALAESVRGAAAAVSVFAYAEAARQYDRALRLWTRVPDAEDRAGLAREDLLVRAADAYRWSGRLSEAVELLDEVLAGAGHDGEAARTGTLLERKGRYLWELGRGEESLHAYEKATKVLSGEPPSAEVAWTRAGYATALMQAGHYRAAIGQSEEALRIARLVGARAEEGRALNTMGVALTLTGAPDAGTAALRTATDIADELGALEDVFRAYANLAYVLEVTGELEEALDVARRGVDRGRDLGLELTGGGALVANAASVLVLLGRWNEAEEVAGAASARDLPPGFDFYLQIVRSEIEIGRGTFAAAEERLNEAGSVAARLDEPQFAGPLHVLWAELALWRGQHARALGYVDNGLAATAHGDHGGFALRLCAMGLRVTADEARRLRSLPRPDQAAIDQVVDVGARLLSQAEAAALGAEEAPLPEMSATLALCRAESARLAGRYDVDAWESVAESWLSLRRPYPAAYARWRQGEAAIERGDRRAAAEPLGEAVRIAGRIGAEPLRAEVMAMAVAARVSVDTGQRPPPQQVPDPFGLTRREREVLRHLAQGQSNRQIARALFITEKTASVHVSHLMAKLGATTRGAAAVTARRHGLVDP</sequence>
<dbReference type="CDD" id="cd06170">
    <property type="entry name" value="LuxR_C_like"/>
    <property type="match status" value="1"/>
</dbReference>
<dbReference type="InterPro" id="IPR019734">
    <property type="entry name" value="TPR_rpt"/>
</dbReference>
<protein>
    <submittedName>
        <fullName evidence="4">LuxR family transcriptional regulator</fullName>
    </submittedName>
</protein>
<dbReference type="SMART" id="SM00028">
    <property type="entry name" value="TPR"/>
    <property type="match status" value="5"/>
</dbReference>
<keyword evidence="5" id="KW-1185">Reference proteome</keyword>
<dbReference type="SUPFAM" id="SSF52540">
    <property type="entry name" value="P-loop containing nucleoside triphosphate hydrolases"/>
    <property type="match status" value="1"/>
</dbReference>
<dbReference type="Pfam" id="PF13191">
    <property type="entry name" value="AAA_16"/>
    <property type="match status" value="1"/>
</dbReference>
<dbReference type="Gene3D" id="1.25.40.10">
    <property type="entry name" value="Tetratricopeptide repeat domain"/>
    <property type="match status" value="2"/>
</dbReference>
<dbReference type="InterPro" id="IPR027417">
    <property type="entry name" value="P-loop_NTPase"/>
</dbReference>
<comment type="caution">
    <text evidence="4">The sequence shown here is derived from an EMBL/GenBank/DDBJ whole genome shotgun (WGS) entry which is preliminary data.</text>
</comment>
<dbReference type="SUPFAM" id="SSF46894">
    <property type="entry name" value="C-terminal effector domain of the bipartite response regulators"/>
    <property type="match status" value="1"/>
</dbReference>
<dbReference type="Gene3D" id="1.10.10.10">
    <property type="entry name" value="Winged helix-like DNA-binding domain superfamily/Winged helix DNA-binding domain"/>
    <property type="match status" value="1"/>
</dbReference>
<dbReference type="InterPro" id="IPR041664">
    <property type="entry name" value="AAA_16"/>
</dbReference>
<dbReference type="InterPro" id="IPR016032">
    <property type="entry name" value="Sig_transdc_resp-reg_C-effctor"/>
</dbReference>
<dbReference type="PRINTS" id="PR00038">
    <property type="entry name" value="HTHLUXR"/>
</dbReference>
<keyword evidence="1" id="KW-0547">Nucleotide-binding</keyword>
<reference evidence="5" key="1">
    <citation type="journal article" date="2019" name="Int. J. Syst. Evol. Microbiol.">
        <title>The Global Catalogue of Microorganisms (GCM) 10K type strain sequencing project: providing services to taxonomists for standard genome sequencing and annotation.</title>
        <authorList>
            <consortium name="The Broad Institute Genomics Platform"/>
            <consortium name="The Broad Institute Genome Sequencing Center for Infectious Disease"/>
            <person name="Wu L."/>
            <person name="Ma J."/>
        </authorList>
    </citation>
    <scope>NUCLEOTIDE SEQUENCE [LARGE SCALE GENOMIC DNA]</scope>
    <source>
        <strain evidence="5">JCM 16114</strain>
    </source>
</reference>
<dbReference type="InterPro" id="IPR000792">
    <property type="entry name" value="Tscrpt_reg_LuxR_C"/>
</dbReference>
<dbReference type="InterPro" id="IPR011990">
    <property type="entry name" value="TPR-like_helical_dom_sf"/>
</dbReference>
<organism evidence="4 5">
    <name type="scientific">Nonomuraea monospora</name>
    <dbReference type="NCBI Taxonomy" id="568818"/>
    <lineage>
        <taxon>Bacteria</taxon>
        <taxon>Bacillati</taxon>
        <taxon>Actinomycetota</taxon>
        <taxon>Actinomycetes</taxon>
        <taxon>Streptosporangiales</taxon>
        <taxon>Streptosporangiaceae</taxon>
        <taxon>Nonomuraea</taxon>
    </lineage>
</organism>
<evidence type="ECO:0000313" key="5">
    <source>
        <dbReference type="Proteomes" id="UP001499843"/>
    </source>
</evidence>
<gene>
    <name evidence="4" type="ORF">GCM10009850_042550</name>
</gene>
<name>A0ABP5PDT7_9ACTN</name>
<keyword evidence="2" id="KW-0067">ATP-binding</keyword>
<dbReference type="EMBL" id="BAAAQX010000010">
    <property type="protein sequence ID" value="GAA2208797.1"/>
    <property type="molecule type" value="Genomic_DNA"/>
</dbReference>
<dbReference type="SUPFAM" id="SSF48452">
    <property type="entry name" value="TPR-like"/>
    <property type="match status" value="2"/>
</dbReference>
<dbReference type="PROSITE" id="PS50043">
    <property type="entry name" value="HTH_LUXR_2"/>
    <property type="match status" value="1"/>
</dbReference>
<evidence type="ECO:0000256" key="2">
    <source>
        <dbReference type="ARBA" id="ARBA00022840"/>
    </source>
</evidence>
<dbReference type="Proteomes" id="UP001499843">
    <property type="component" value="Unassembled WGS sequence"/>
</dbReference>
<dbReference type="Pfam" id="PF00196">
    <property type="entry name" value="GerE"/>
    <property type="match status" value="1"/>
</dbReference>
<dbReference type="PANTHER" id="PTHR16305:SF35">
    <property type="entry name" value="TRANSCRIPTIONAL ACTIVATOR DOMAIN"/>
    <property type="match status" value="1"/>
</dbReference>
<feature type="domain" description="HTH luxR-type" evidence="3">
    <location>
        <begin position="923"/>
        <end position="988"/>
    </location>
</feature>
<dbReference type="SMART" id="SM00421">
    <property type="entry name" value="HTH_LUXR"/>
    <property type="match status" value="1"/>
</dbReference>
<dbReference type="PANTHER" id="PTHR16305">
    <property type="entry name" value="TESTICULAR SOLUBLE ADENYLYL CYCLASE"/>
    <property type="match status" value="1"/>
</dbReference>
<dbReference type="InterPro" id="IPR036388">
    <property type="entry name" value="WH-like_DNA-bd_sf"/>
</dbReference>